<comment type="caution">
    <text evidence="1">The sequence shown here is derived from an EMBL/GenBank/DDBJ whole genome shotgun (WGS) entry which is preliminary data.</text>
</comment>
<accession>A0ABD0PHP5</accession>
<protein>
    <submittedName>
        <fullName evidence="1">Uncharacterized protein</fullName>
    </submittedName>
</protein>
<gene>
    <name evidence="1" type="ORF">M9458_033663</name>
</gene>
<evidence type="ECO:0000313" key="2">
    <source>
        <dbReference type="Proteomes" id="UP001529510"/>
    </source>
</evidence>
<organism evidence="1 2">
    <name type="scientific">Cirrhinus mrigala</name>
    <name type="common">Mrigala</name>
    <dbReference type="NCBI Taxonomy" id="683832"/>
    <lineage>
        <taxon>Eukaryota</taxon>
        <taxon>Metazoa</taxon>
        <taxon>Chordata</taxon>
        <taxon>Craniata</taxon>
        <taxon>Vertebrata</taxon>
        <taxon>Euteleostomi</taxon>
        <taxon>Actinopterygii</taxon>
        <taxon>Neopterygii</taxon>
        <taxon>Teleostei</taxon>
        <taxon>Ostariophysi</taxon>
        <taxon>Cypriniformes</taxon>
        <taxon>Cyprinidae</taxon>
        <taxon>Labeoninae</taxon>
        <taxon>Labeonini</taxon>
        <taxon>Cirrhinus</taxon>
    </lineage>
</organism>
<proteinExistence type="predicted"/>
<feature type="non-terminal residue" evidence="1">
    <location>
        <position position="55"/>
    </location>
</feature>
<reference evidence="1 2" key="1">
    <citation type="submission" date="2024-05" db="EMBL/GenBank/DDBJ databases">
        <title>Genome sequencing and assembly of Indian major carp, Cirrhinus mrigala (Hamilton, 1822).</title>
        <authorList>
            <person name="Mohindra V."/>
            <person name="Chowdhury L.M."/>
            <person name="Lal K."/>
            <person name="Jena J.K."/>
        </authorList>
    </citation>
    <scope>NUCLEOTIDE SEQUENCE [LARGE SCALE GENOMIC DNA]</scope>
    <source>
        <strain evidence="1">CM1030</strain>
        <tissue evidence="1">Blood</tissue>
    </source>
</reference>
<dbReference type="Proteomes" id="UP001529510">
    <property type="component" value="Unassembled WGS sequence"/>
</dbReference>
<dbReference type="AlphaFoldDB" id="A0ABD0PHP5"/>
<dbReference type="EMBL" id="JAMKFB020000016">
    <property type="protein sequence ID" value="KAL0173352.1"/>
    <property type="molecule type" value="Genomic_DNA"/>
</dbReference>
<feature type="non-terminal residue" evidence="1">
    <location>
        <position position="1"/>
    </location>
</feature>
<name>A0ABD0PHP5_CIRMR</name>
<keyword evidence="2" id="KW-1185">Reference proteome</keyword>
<sequence>DAVKRLHAYSSCFTEDGRSSTAVAELVQMFELLKDTFMDSSVWPPAHPKSVQMLN</sequence>
<evidence type="ECO:0000313" key="1">
    <source>
        <dbReference type="EMBL" id="KAL0173352.1"/>
    </source>
</evidence>